<dbReference type="AlphaFoldDB" id="A0AAT9LFD6"/>
<dbReference type="GO" id="GO:0000287">
    <property type="term" value="F:magnesium ion binding"/>
    <property type="evidence" value="ECO:0007669"/>
    <property type="project" value="UniProtKB-UniRule"/>
</dbReference>
<evidence type="ECO:0000256" key="2">
    <source>
        <dbReference type="ARBA" id="ARBA00022722"/>
    </source>
</evidence>
<evidence type="ECO:0000256" key="1">
    <source>
        <dbReference type="ARBA" id="ARBA00022649"/>
    </source>
</evidence>
<dbReference type="EMBL" id="CP062796">
    <property type="protein sequence ID" value="QUL99302.1"/>
    <property type="molecule type" value="Genomic_DNA"/>
</dbReference>
<reference evidence="7" key="1">
    <citation type="submission" date="2020-10" db="EMBL/GenBank/DDBJ databases">
        <authorList>
            <person name="Kadnikov V."/>
            <person name="Beletsky A.V."/>
            <person name="Mardanov A.V."/>
            <person name="Karnachuk O.V."/>
            <person name="Ravin N.V."/>
        </authorList>
    </citation>
    <scope>NUCLEOTIDE SEQUENCE</scope>
    <source>
        <strain evidence="7">Bu02</strain>
    </source>
</reference>
<keyword evidence="1 5" id="KW-1277">Toxin-antitoxin system</keyword>
<proteinExistence type="inferred from homology"/>
<dbReference type="SUPFAM" id="SSF88723">
    <property type="entry name" value="PIN domain-like"/>
    <property type="match status" value="1"/>
</dbReference>
<comment type="similarity">
    <text evidence="5">Belongs to the PINc/VapC protein family.</text>
</comment>
<dbReference type="HAMAP" id="MF_00265">
    <property type="entry name" value="VapC_Nob1"/>
    <property type="match status" value="1"/>
</dbReference>
<evidence type="ECO:0000313" key="7">
    <source>
        <dbReference type="EMBL" id="QUL99302.1"/>
    </source>
</evidence>
<evidence type="ECO:0000256" key="5">
    <source>
        <dbReference type="HAMAP-Rule" id="MF_00265"/>
    </source>
</evidence>
<dbReference type="InterPro" id="IPR002716">
    <property type="entry name" value="PIN_dom"/>
</dbReference>
<evidence type="ECO:0000256" key="4">
    <source>
        <dbReference type="ARBA" id="ARBA00022801"/>
    </source>
</evidence>
<dbReference type="KEGG" id="fcz:IMF26_04400"/>
<dbReference type="GO" id="GO:0004540">
    <property type="term" value="F:RNA nuclease activity"/>
    <property type="evidence" value="ECO:0007669"/>
    <property type="project" value="InterPro"/>
</dbReference>
<keyword evidence="5" id="KW-0460">Magnesium</keyword>
<feature type="binding site" evidence="5">
    <location>
        <position position="107"/>
    </location>
    <ligand>
        <name>Mg(2+)</name>
        <dbReference type="ChEBI" id="CHEBI:18420"/>
    </ligand>
</feature>
<dbReference type="CDD" id="cd18692">
    <property type="entry name" value="PIN_VapC-like"/>
    <property type="match status" value="1"/>
</dbReference>
<protein>
    <recommendedName>
        <fullName evidence="5">Ribonuclease VapC</fullName>
        <shortName evidence="5">RNase VapC</shortName>
        <ecNumber evidence="5">3.1.-.-</ecNumber>
    </recommendedName>
    <alternativeName>
        <fullName evidence="5">Toxin VapC</fullName>
    </alternativeName>
</protein>
<dbReference type="Pfam" id="PF01850">
    <property type="entry name" value="PIN"/>
    <property type="match status" value="1"/>
</dbReference>
<dbReference type="Gene3D" id="3.40.50.1010">
    <property type="entry name" value="5'-nuclease"/>
    <property type="match status" value="1"/>
</dbReference>
<sequence>MSGDGADLQFVDTSVLVYAHDRSAGQKHTRAKALVEELWHSGTGCLSVQVLQEFYVAVTRKVRQPLSSEAALQIVEYLSNWRVHAPAAEDVLEAIKVHQRYGLSFWDAMIVCSASALGCGVIWSEDLNAGQHYGAVKVVNPFSC</sequence>
<organism evidence="7">
    <name type="scientific">Candidatus Fermentithermobacillus carboniphilus</name>
    <dbReference type="NCBI Taxonomy" id="3085328"/>
    <lineage>
        <taxon>Bacteria</taxon>
        <taxon>Bacillati</taxon>
        <taxon>Bacillota</taxon>
        <taxon>Candidatus Fermentithermobacillia</taxon>
        <taxon>Candidatus Fermentithermobacillales</taxon>
        <taxon>Candidatus Fermentithermobacillaceae</taxon>
        <taxon>Candidatus Fermentithermobacillus</taxon>
    </lineage>
</organism>
<keyword evidence="3 5" id="KW-0479">Metal-binding</keyword>
<keyword evidence="4 5" id="KW-0378">Hydrolase</keyword>
<dbReference type="GO" id="GO:0090729">
    <property type="term" value="F:toxin activity"/>
    <property type="evidence" value="ECO:0007669"/>
    <property type="project" value="UniProtKB-KW"/>
</dbReference>
<dbReference type="GO" id="GO:0016787">
    <property type="term" value="F:hydrolase activity"/>
    <property type="evidence" value="ECO:0007669"/>
    <property type="project" value="UniProtKB-KW"/>
</dbReference>
<feature type="binding site" evidence="5">
    <location>
        <position position="12"/>
    </location>
    <ligand>
        <name>Mg(2+)</name>
        <dbReference type="ChEBI" id="CHEBI:18420"/>
    </ligand>
</feature>
<comment type="function">
    <text evidence="5">Toxic component of a toxin-antitoxin (TA) system. An RNase.</text>
</comment>
<reference evidence="7" key="2">
    <citation type="journal article" date="2023" name="Biology">
        <title>Prokaryotic Life Associated with Coal-Fire Gas Vents Revealed by Metagenomics.</title>
        <authorList>
            <person name="Kadnikov V.V."/>
            <person name="Mardanov A.V."/>
            <person name="Beletsky A.V."/>
            <person name="Karnachuk O.V."/>
            <person name="Ravin N.V."/>
        </authorList>
    </citation>
    <scope>NUCLEOTIDE SEQUENCE</scope>
    <source>
        <strain evidence="7">Bu02</strain>
    </source>
</reference>
<keyword evidence="5" id="KW-0800">Toxin</keyword>
<dbReference type="EC" id="3.1.-.-" evidence="5"/>
<keyword evidence="2 5" id="KW-0540">Nuclease</keyword>
<accession>A0AAT9LFD6</accession>
<comment type="cofactor">
    <cofactor evidence="5">
        <name>Mg(2+)</name>
        <dbReference type="ChEBI" id="CHEBI:18420"/>
    </cofactor>
</comment>
<dbReference type="InterPro" id="IPR029060">
    <property type="entry name" value="PIN-like_dom_sf"/>
</dbReference>
<gene>
    <name evidence="5" type="primary">vapC</name>
    <name evidence="7" type="ORF">IMF26_04400</name>
</gene>
<feature type="domain" description="PIN" evidence="6">
    <location>
        <begin position="10"/>
        <end position="127"/>
    </location>
</feature>
<evidence type="ECO:0000256" key="3">
    <source>
        <dbReference type="ARBA" id="ARBA00022723"/>
    </source>
</evidence>
<name>A0AAT9LFD6_9FIRM</name>
<evidence type="ECO:0000259" key="6">
    <source>
        <dbReference type="Pfam" id="PF01850"/>
    </source>
</evidence>
<dbReference type="InterPro" id="IPR022907">
    <property type="entry name" value="VapC_family"/>
</dbReference>